<reference evidence="3" key="1">
    <citation type="submission" date="2022-04" db="EMBL/GenBank/DDBJ databases">
        <title>Lysobacter sp. CAU 1642 isolated from sea sand.</title>
        <authorList>
            <person name="Kim W."/>
        </authorList>
    </citation>
    <scope>NUCLEOTIDE SEQUENCE</scope>
    <source>
        <strain evidence="3">CAU 1642</strain>
    </source>
</reference>
<feature type="domain" description="Tail specific protease" evidence="2">
    <location>
        <begin position="123"/>
        <end position="324"/>
    </location>
</feature>
<accession>A0ABT0GBX4</accession>
<dbReference type="SMART" id="SM00245">
    <property type="entry name" value="TSPc"/>
    <property type="match status" value="1"/>
</dbReference>
<comment type="caution">
    <text evidence="3">The sequence shown here is derived from an EMBL/GenBank/DDBJ whole genome shotgun (WGS) entry which is preliminary data.</text>
</comment>
<name>A0ABT0GBX4_9GAMM</name>
<feature type="chain" id="PRO_5045366213" evidence="1">
    <location>
        <begin position="24"/>
        <end position="344"/>
    </location>
</feature>
<dbReference type="InterPro" id="IPR029045">
    <property type="entry name" value="ClpP/crotonase-like_dom_sf"/>
</dbReference>
<dbReference type="Gene3D" id="3.30.750.44">
    <property type="match status" value="1"/>
</dbReference>
<sequence>MRSPRSLRGLALLLSFIVLPLAAAEDATTRRADVIERAAVVLEQRYLDAELGRRLAERLRAAGRAGELRDVADPDVFADQITALLRATVPDLHLRMRYQPDHQFAPGMQGEARVQRDDDAGATRQVIRSGRIDPRSVEELAASNYGITGSRVLEGEIGYLALSRFVPADLSAASLQQALAALGTAKGVILDLRGNIGGAPDAVAALLSAFFPPSPVVELHVAENRAENLRDVLITDPNRSLPGLSQVPLYILIDQKSASAAEMAAYSARRLGRATLVGETTRGAGNGAMLHDLGLGFALLISEWRNLSGPGWEGKGVQPDVESPGPEALDTALELIRRQVSAAS</sequence>
<protein>
    <submittedName>
        <fullName evidence="3">S41 family peptidase</fullName>
    </submittedName>
</protein>
<dbReference type="EMBL" id="JALNMH010000001">
    <property type="protein sequence ID" value="MCK7592056.1"/>
    <property type="molecule type" value="Genomic_DNA"/>
</dbReference>
<dbReference type="PANTHER" id="PTHR11261">
    <property type="entry name" value="INTERPHOTORECEPTOR RETINOID-BINDING PROTEIN"/>
    <property type="match status" value="1"/>
</dbReference>
<feature type="signal peptide" evidence="1">
    <location>
        <begin position="1"/>
        <end position="23"/>
    </location>
</feature>
<dbReference type="Pfam" id="PF03572">
    <property type="entry name" value="Peptidase_S41"/>
    <property type="match status" value="1"/>
</dbReference>
<keyword evidence="4" id="KW-1185">Reference proteome</keyword>
<dbReference type="Gene3D" id="3.90.226.10">
    <property type="entry name" value="2-enoyl-CoA Hydratase, Chain A, domain 1"/>
    <property type="match status" value="1"/>
</dbReference>
<gene>
    <name evidence="3" type="ORF">M0G41_00055</name>
</gene>
<evidence type="ECO:0000259" key="2">
    <source>
        <dbReference type="SMART" id="SM00245"/>
    </source>
</evidence>
<dbReference type="CDD" id="cd07563">
    <property type="entry name" value="Peptidase_S41_IRBP"/>
    <property type="match status" value="1"/>
</dbReference>
<evidence type="ECO:0000313" key="4">
    <source>
        <dbReference type="Proteomes" id="UP001431449"/>
    </source>
</evidence>
<dbReference type="InterPro" id="IPR005151">
    <property type="entry name" value="Tail-specific_protease"/>
</dbReference>
<dbReference type="PANTHER" id="PTHR11261:SF3">
    <property type="entry name" value="RETINOL-BINDING PROTEIN 3"/>
    <property type="match status" value="1"/>
</dbReference>
<proteinExistence type="predicted"/>
<dbReference type="RefSeq" id="WP_248203957.1">
    <property type="nucleotide sequence ID" value="NZ_JALNMH010000001.1"/>
</dbReference>
<organism evidence="3 4">
    <name type="scientific">Pseudomarimonas salicorniae</name>
    <dbReference type="NCBI Taxonomy" id="2933270"/>
    <lineage>
        <taxon>Bacteria</taxon>
        <taxon>Pseudomonadati</taxon>
        <taxon>Pseudomonadota</taxon>
        <taxon>Gammaproteobacteria</taxon>
        <taxon>Lysobacterales</taxon>
        <taxon>Lysobacteraceae</taxon>
        <taxon>Pseudomarimonas</taxon>
    </lineage>
</organism>
<dbReference type="Proteomes" id="UP001431449">
    <property type="component" value="Unassembled WGS sequence"/>
</dbReference>
<evidence type="ECO:0000313" key="3">
    <source>
        <dbReference type="EMBL" id="MCK7592056.1"/>
    </source>
</evidence>
<evidence type="ECO:0000256" key="1">
    <source>
        <dbReference type="SAM" id="SignalP"/>
    </source>
</evidence>
<dbReference type="SUPFAM" id="SSF52096">
    <property type="entry name" value="ClpP/crotonase"/>
    <property type="match status" value="1"/>
</dbReference>
<keyword evidence="1" id="KW-0732">Signal</keyword>